<dbReference type="CDD" id="cd00995">
    <property type="entry name" value="PBP2_NikA_DppA_OppA_like"/>
    <property type="match status" value="1"/>
</dbReference>
<dbReference type="GO" id="GO:0043190">
    <property type="term" value="C:ATP-binding cassette (ABC) transporter complex"/>
    <property type="evidence" value="ECO:0007669"/>
    <property type="project" value="InterPro"/>
</dbReference>
<dbReference type="PANTHER" id="PTHR30290">
    <property type="entry name" value="PERIPLASMIC BINDING COMPONENT OF ABC TRANSPORTER"/>
    <property type="match status" value="1"/>
</dbReference>
<dbReference type="Gene3D" id="3.10.105.10">
    <property type="entry name" value="Dipeptide-binding Protein, Domain 3"/>
    <property type="match status" value="1"/>
</dbReference>
<dbReference type="HOGENOM" id="CLU_017028_0_3_11"/>
<dbReference type="GeneID" id="78512678"/>
<proteinExistence type="predicted"/>
<reference evidence="2 3" key="1">
    <citation type="journal article" date="2010" name="Stand. Genomic Sci.">
        <title>Complete genome sequence of Olsenella uli type strain (VPI D76D-27C).</title>
        <authorList>
            <person name="Goker M."/>
            <person name="Held B."/>
            <person name="Lucas S."/>
            <person name="Nolan M."/>
            <person name="Yasawong M."/>
            <person name="Glavina Del Rio T."/>
            <person name="Tice H."/>
            <person name="Cheng J.F."/>
            <person name="Bruce D."/>
            <person name="Detter J.C."/>
            <person name="Tapia R."/>
            <person name="Han C."/>
            <person name="Goodwin L."/>
            <person name="Pitluck S."/>
            <person name="Liolios K."/>
            <person name="Ivanova N."/>
            <person name="Mavromatis K."/>
            <person name="Mikhailova N."/>
            <person name="Pati A."/>
            <person name="Chen A."/>
            <person name="Palaniappan K."/>
            <person name="Land M."/>
            <person name="Hauser L."/>
            <person name="Chang Y.J."/>
            <person name="Jeffries C.D."/>
            <person name="Rohde M."/>
            <person name="Sikorski J."/>
            <person name="Pukall R."/>
            <person name="Woyke T."/>
            <person name="Bristow J."/>
            <person name="Eisen J.A."/>
            <person name="Markowitz V."/>
            <person name="Hugenholtz P."/>
            <person name="Kyrpides N.C."/>
            <person name="Klenk H.P."/>
            <person name="Lapidus A."/>
        </authorList>
    </citation>
    <scope>NUCLEOTIDE SEQUENCE [LARGE SCALE GENOMIC DNA]</scope>
    <source>
        <strain evidence="3">ATCC 49627 / DSM 7084 / CIP 109912 / JCM 12494 / NCIMB 702895 / VPI D76D-27C</strain>
    </source>
</reference>
<dbReference type="OrthoDB" id="9046151at2"/>
<dbReference type="PANTHER" id="PTHR30290:SF83">
    <property type="entry name" value="ABC TRANSPORTER SUBSTRATE-BINDING PROTEIN"/>
    <property type="match status" value="1"/>
</dbReference>
<dbReference type="PROSITE" id="PS51257">
    <property type="entry name" value="PROKAR_LIPOPROTEIN"/>
    <property type="match status" value="1"/>
</dbReference>
<keyword evidence="3" id="KW-1185">Reference proteome</keyword>
<sequence length="546" mass="59707">MAVEKSGVTRRTFVKGGLAASALASLAACGKKSEDASAGATAQGGTFKFYINEPVAIDPYNTQETEGSQVESKLFDSLLGYDWEKEELVPKAAESWESNADATEFTFHLVKGAKFHNGDPVDAKSFKRGWERICNPNMSTPSEINYHLAPVAGYAEMQASTATELSGVTCPDDNTLVVKLSAPMADFPYICAHIALAPVPQAALDDPASFLLAPIGNGPFKMDGKWESGQYIDVVRFDDYYGEKPILDGIHFSIQKDPATAFREFEAGNIDFCQIPSGRLNETSEKYGTSEDGYTVTPKKQVLTGAQAAIYYLTLNLNDPTMADINVRKAMSLAINRQNIVDTLFEGSRKAANGFFPLIIDDDESNVWEFCKYDKDAAQKIVDENNLAGTTITLSYNSGGGHEDIMSIVQGDLEAVGFKVEQSSMEWATYLTNLGDGRYQVGRLGWNADYPTMDNFLYPNFYSTADNNYAKYVNADVDAAIDAARQVTDVEERKAAYRKINQTIAESVPVIPLMFYALDHVGSDRVARMYLSPQNTADLASAALNA</sequence>
<evidence type="ECO:0000259" key="1">
    <source>
        <dbReference type="Pfam" id="PF00496"/>
    </source>
</evidence>
<dbReference type="InterPro" id="IPR039424">
    <property type="entry name" value="SBP_5"/>
</dbReference>
<dbReference type="Proteomes" id="UP000000333">
    <property type="component" value="Chromosome"/>
</dbReference>
<dbReference type="KEGG" id="ols:Olsu_1266"/>
<dbReference type="PIRSF" id="PIRSF002741">
    <property type="entry name" value="MppA"/>
    <property type="match status" value="1"/>
</dbReference>
<dbReference type="Gene3D" id="3.40.190.10">
    <property type="entry name" value="Periplasmic binding protein-like II"/>
    <property type="match status" value="1"/>
</dbReference>
<feature type="domain" description="Solute-binding protein family 5" evidence="1">
    <location>
        <begin position="87"/>
        <end position="467"/>
    </location>
</feature>
<dbReference type="RefSeq" id="WP_013252124.1">
    <property type="nucleotide sequence ID" value="NC_014363.1"/>
</dbReference>
<dbReference type="PATRIC" id="fig|633147.7.peg.265"/>
<gene>
    <name evidence="2" type="ordered locus">Olsu_1266</name>
</gene>
<dbReference type="EMBL" id="CP002106">
    <property type="protein sequence ID" value="ADK68372.1"/>
    <property type="molecule type" value="Genomic_DNA"/>
</dbReference>
<dbReference type="GO" id="GO:1904680">
    <property type="term" value="F:peptide transmembrane transporter activity"/>
    <property type="evidence" value="ECO:0007669"/>
    <property type="project" value="TreeGrafter"/>
</dbReference>
<accession>E1QW69</accession>
<evidence type="ECO:0000313" key="3">
    <source>
        <dbReference type="Proteomes" id="UP000000333"/>
    </source>
</evidence>
<dbReference type="InterPro" id="IPR000914">
    <property type="entry name" value="SBP_5_dom"/>
</dbReference>
<dbReference type="GO" id="GO:0015833">
    <property type="term" value="P:peptide transport"/>
    <property type="evidence" value="ECO:0007669"/>
    <property type="project" value="TreeGrafter"/>
</dbReference>
<protein>
    <submittedName>
        <fullName evidence="2">Extracellular solute-binding protein family 5</fullName>
    </submittedName>
</protein>
<evidence type="ECO:0000313" key="2">
    <source>
        <dbReference type="EMBL" id="ADK68372.1"/>
    </source>
</evidence>
<dbReference type="Gene3D" id="3.90.76.10">
    <property type="entry name" value="Dipeptide-binding Protein, Domain 1"/>
    <property type="match status" value="1"/>
</dbReference>
<dbReference type="InterPro" id="IPR030678">
    <property type="entry name" value="Peptide/Ni-bd"/>
</dbReference>
<dbReference type="SUPFAM" id="SSF53850">
    <property type="entry name" value="Periplasmic binding protein-like II"/>
    <property type="match status" value="1"/>
</dbReference>
<dbReference type="eggNOG" id="COG4166">
    <property type="taxonomic scope" value="Bacteria"/>
</dbReference>
<name>E1QW69_OLSUV</name>
<dbReference type="GO" id="GO:0042597">
    <property type="term" value="C:periplasmic space"/>
    <property type="evidence" value="ECO:0007669"/>
    <property type="project" value="UniProtKB-ARBA"/>
</dbReference>
<dbReference type="InterPro" id="IPR006311">
    <property type="entry name" value="TAT_signal"/>
</dbReference>
<dbReference type="AlphaFoldDB" id="E1QW69"/>
<dbReference type="PROSITE" id="PS51318">
    <property type="entry name" value="TAT"/>
    <property type="match status" value="1"/>
</dbReference>
<dbReference type="Pfam" id="PF00496">
    <property type="entry name" value="SBP_bac_5"/>
    <property type="match status" value="1"/>
</dbReference>
<organism evidence="2 3">
    <name type="scientific">Olsenella uli (strain ATCC 49627 / DSM 7084 / CCUG 31166 / CIP 109912 / JCM 12494 / LMG 11480 / NCIMB 702895 / VPI D76D-27C)</name>
    <name type="common">Lactobacillus uli</name>
    <dbReference type="NCBI Taxonomy" id="633147"/>
    <lineage>
        <taxon>Bacteria</taxon>
        <taxon>Bacillati</taxon>
        <taxon>Actinomycetota</taxon>
        <taxon>Coriobacteriia</taxon>
        <taxon>Coriobacteriales</taxon>
        <taxon>Atopobiaceae</taxon>
        <taxon>Olsenella</taxon>
    </lineage>
</organism>
<dbReference type="STRING" id="633147.Olsu_1266"/>